<dbReference type="SUPFAM" id="SSF55729">
    <property type="entry name" value="Acyl-CoA N-acyltransferases (Nat)"/>
    <property type="match status" value="1"/>
</dbReference>
<accession>C6XJK0</accession>
<dbReference type="InterPro" id="IPR038740">
    <property type="entry name" value="BioF2-like_GNAT_dom"/>
</dbReference>
<keyword evidence="3" id="KW-1185">Reference proteome</keyword>
<feature type="domain" description="BioF2-like acetyltransferase" evidence="1">
    <location>
        <begin position="156"/>
        <end position="303"/>
    </location>
</feature>
<dbReference type="HOGENOM" id="CLU_058581_0_0_5"/>
<gene>
    <name evidence="2" type="ordered locus">Hbal_1607</name>
</gene>
<name>C6XJK0_HIRBI</name>
<dbReference type="eggNOG" id="COG5653">
    <property type="taxonomic scope" value="Bacteria"/>
</dbReference>
<dbReference type="KEGG" id="hba:Hbal_1607"/>
<evidence type="ECO:0000313" key="2">
    <source>
        <dbReference type="EMBL" id="ACT59295.1"/>
    </source>
</evidence>
<protein>
    <submittedName>
        <fullName evidence="2">Polysaccharide biosynthesis protein CelD</fullName>
    </submittedName>
</protein>
<dbReference type="AlphaFoldDB" id="C6XJK0"/>
<dbReference type="Gene3D" id="3.40.630.30">
    <property type="match status" value="1"/>
</dbReference>
<dbReference type="InterPro" id="IPR016181">
    <property type="entry name" value="Acyl_CoA_acyltransferase"/>
</dbReference>
<reference evidence="3" key="1">
    <citation type="journal article" date="2011" name="J. Bacteriol.">
        <title>Genome sequences of eight morphologically diverse alphaproteobacteria.</title>
        <authorList>
            <consortium name="US DOE Joint Genome Institute"/>
            <person name="Brown P.J."/>
            <person name="Kysela D.T."/>
            <person name="Buechlein A."/>
            <person name="Hemmerich C."/>
            <person name="Brun Y.V."/>
        </authorList>
    </citation>
    <scope>NUCLEOTIDE SEQUENCE [LARGE SCALE GENOMIC DNA]</scope>
    <source>
        <strain evidence="3">ATCC 49814 / DSM 5838 / IFAM 1418</strain>
    </source>
</reference>
<dbReference type="EMBL" id="CP001678">
    <property type="protein sequence ID" value="ACT59295.1"/>
    <property type="molecule type" value="Genomic_DNA"/>
</dbReference>
<evidence type="ECO:0000259" key="1">
    <source>
        <dbReference type="Pfam" id="PF13480"/>
    </source>
</evidence>
<proteinExistence type="predicted"/>
<evidence type="ECO:0000313" key="3">
    <source>
        <dbReference type="Proteomes" id="UP000002745"/>
    </source>
</evidence>
<dbReference type="STRING" id="582402.Hbal_1607"/>
<organism evidence="2 3">
    <name type="scientific">Hirschia baltica (strain ATCC 49814 / DSM 5838 / IFAM 1418)</name>
    <dbReference type="NCBI Taxonomy" id="582402"/>
    <lineage>
        <taxon>Bacteria</taxon>
        <taxon>Pseudomonadati</taxon>
        <taxon>Pseudomonadota</taxon>
        <taxon>Alphaproteobacteria</taxon>
        <taxon>Hyphomonadales</taxon>
        <taxon>Hyphomonadaceae</taxon>
        <taxon>Hirschia</taxon>
    </lineage>
</organism>
<sequence length="383" mass="43390">MVLFVAKDISEVTHAEWKQWKFLNSSQNCYRSPLLEPEFAKLIASNNDHVRVIFGQVGEKIVSVFCGSGRVAGMVRPLGAPFDDYSGPLIAEGYQISMNDMLRAGGWHSYRGEGCATPEGVLMDAKFESRGYSFVAQIEDGSAAEYLAERWKDNPKRMKNFRRLSRKLDKDFDTVELRYGVNNPSDIQQLFNWKSNQFSKSGLVDVIEAEKSSTVLQAVSSVKYNEENNFGGYLIELRVNGALVAGHFGLRSGENFHPWISAYDPDHSELGPGIILLYRAIEAMDEMGLKSYDLSGGHDHYKKYFAKPSREVGKLVYFRPTILGTIQGVGFKSWNLFGTKNENSIASRMRRRFDHLAICETRLMPRLKGFFEAFLKRHNTQNS</sequence>
<dbReference type="Pfam" id="PF13480">
    <property type="entry name" value="Acetyltransf_6"/>
    <property type="match status" value="1"/>
</dbReference>
<dbReference type="Proteomes" id="UP000002745">
    <property type="component" value="Chromosome"/>
</dbReference>